<protein>
    <submittedName>
        <fullName evidence="3">Uncharacterized protein</fullName>
    </submittedName>
</protein>
<accession>A0A3N6TM01</accession>
<reference evidence="3" key="1">
    <citation type="submission" date="2019-12" db="EMBL/GenBank/DDBJ databases">
        <title>Genome sequencing and annotation of Brassica cretica.</title>
        <authorList>
            <person name="Studholme D.J."/>
            <person name="Sarris P.F."/>
        </authorList>
    </citation>
    <scope>NUCLEOTIDE SEQUENCE</scope>
    <source>
        <strain evidence="2">PFS-001/15</strain>
        <strain evidence="3">PFS-102/07</strain>
        <tissue evidence="3">Leaf</tissue>
    </source>
</reference>
<dbReference type="EMBL" id="QGKY02001015">
    <property type="protein sequence ID" value="KAF2572303.1"/>
    <property type="molecule type" value="Genomic_DNA"/>
</dbReference>
<dbReference type="Proteomes" id="UP000712281">
    <property type="component" value="Unassembled WGS sequence"/>
</dbReference>
<dbReference type="EMBL" id="QGKW02002228">
    <property type="protein sequence ID" value="KAF2537252.1"/>
    <property type="molecule type" value="Genomic_DNA"/>
</dbReference>
<feature type="region of interest" description="Disordered" evidence="1">
    <location>
        <begin position="1"/>
        <end position="62"/>
    </location>
</feature>
<feature type="compositionally biased region" description="Low complexity" evidence="1">
    <location>
        <begin position="41"/>
        <end position="53"/>
    </location>
</feature>
<name>A0A3N6TM01_BRACR</name>
<gene>
    <name evidence="2" type="ORF">F2Q68_00022180</name>
    <name evidence="3" type="ORF">F2Q70_00005617</name>
</gene>
<evidence type="ECO:0000256" key="1">
    <source>
        <dbReference type="SAM" id="MobiDB-lite"/>
    </source>
</evidence>
<proteinExistence type="predicted"/>
<dbReference type="AlphaFoldDB" id="A0A3N6TM01"/>
<evidence type="ECO:0000313" key="3">
    <source>
        <dbReference type="EMBL" id="KAF2572303.1"/>
    </source>
</evidence>
<organism evidence="3">
    <name type="scientific">Brassica cretica</name>
    <name type="common">Mustard</name>
    <dbReference type="NCBI Taxonomy" id="69181"/>
    <lineage>
        <taxon>Eukaryota</taxon>
        <taxon>Viridiplantae</taxon>
        <taxon>Streptophyta</taxon>
        <taxon>Embryophyta</taxon>
        <taxon>Tracheophyta</taxon>
        <taxon>Spermatophyta</taxon>
        <taxon>Magnoliopsida</taxon>
        <taxon>eudicotyledons</taxon>
        <taxon>Gunneridae</taxon>
        <taxon>Pentapetalae</taxon>
        <taxon>rosids</taxon>
        <taxon>malvids</taxon>
        <taxon>Brassicales</taxon>
        <taxon>Brassicaceae</taxon>
        <taxon>Brassiceae</taxon>
        <taxon>Brassica</taxon>
    </lineage>
</organism>
<sequence length="71" mass="7595">MTDIVPNVSNATDSRQLGGASYTNPSSTSPVMCHRRRAMRPSASPKLSSPLSSHELESESPELHLYGVVVA</sequence>
<evidence type="ECO:0000313" key="2">
    <source>
        <dbReference type="EMBL" id="KAF2537252.1"/>
    </source>
</evidence>
<feature type="compositionally biased region" description="Polar residues" evidence="1">
    <location>
        <begin position="7"/>
        <end position="30"/>
    </location>
</feature>
<comment type="caution">
    <text evidence="3">The sequence shown here is derived from an EMBL/GenBank/DDBJ whole genome shotgun (WGS) entry which is preliminary data.</text>
</comment>